<dbReference type="Pfam" id="PF05226">
    <property type="entry name" value="CHASE2"/>
    <property type="match status" value="1"/>
</dbReference>
<evidence type="ECO:0000259" key="9">
    <source>
        <dbReference type="PROSITE" id="PS50011"/>
    </source>
</evidence>
<feature type="transmembrane region" description="Helical" evidence="8">
    <location>
        <begin position="404"/>
        <end position="426"/>
    </location>
</feature>
<proteinExistence type="predicted"/>
<accession>A0A1F6TK60</accession>
<reference evidence="10 11" key="1">
    <citation type="journal article" date="2016" name="Nat. Commun.">
        <title>Thousands of microbial genomes shed light on interconnected biogeochemical processes in an aquifer system.</title>
        <authorList>
            <person name="Anantharaman K."/>
            <person name="Brown C.T."/>
            <person name="Hug L.A."/>
            <person name="Sharon I."/>
            <person name="Castelle C.J."/>
            <person name="Probst A.J."/>
            <person name="Thomas B.C."/>
            <person name="Singh A."/>
            <person name="Wilkins M.J."/>
            <person name="Karaoz U."/>
            <person name="Brodie E.L."/>
            <person name="Williams K.H."/>
            <person name="Hubbard S.S."/>
            <person name="Banfield J.F."/>
        </authorList>
    </citation>
    <scope>NUCLEOTIDE SEQUENCE [LARGE SCALE GENOMIC DNA]</scope>
</reference>
<dbReference type="AlphaFoldDB" id="A0A1F6TK60"/>
<evidence type="ECO:0000256" key="4">
    <source>
        <dbReference type="ARBA" id="ARBA00022741"/>
    </source>
</evidence>
<evidence type="ECO:0000256" key="6">
    <source>
        <dbReference type="ARBA" id="ARBA00022840"/>
    </source>
</evidence>
<keyword evidence="8" id="KW-1133">Transmembrane helix</keyword>
<evidence type="ECO:0000256" key="3">
    <source>
        <dbReference type="ARBA" id="ARBA00022679"/>
    </source>
</evidence>
<keyword evidence="4 7" id="KW-0547">Nucleotide-binding</keyword>
<dbReference type="PROSITE" id="PS00108">
    <property type="entry name" value="PROTEIN_KINASE_ST"/>
    <property type="match status" value="1"/>
</dbReference>
<dbReference type="SUPFAM" id="SSF48452">
    <property type="entry name" value="TPR-like"/>
    <property type="match status" value="1"/>
</dbReference>
<dbReference type="EMBL" id="MFSU01000103">
    <property type="protein sequence ID" value="OGI45514.1"/>
    <property type="molecule type" value="Genomic_DNA"/>
</dbReference>
<keyword evidence="3" id="KW-0808">Transferase</keyword>
<evidence type="ECO:0000256" key="7">
    <source>
        <dbReference type="PROSITE-ProRule" id="PRU10141"/>
    </source>
</evidence>
<dbReference type="Proteomes" id="UP000178885">
    <property type="component" value="Unassembled WGS sequence"/>
</dbReference>
<dbReference type="InterPro" id="IPR007890">
    <property type="entry name" value="CHASE2"/>
</dbReference>
<dbReference type="GO" id="GO:0004674">
    <property type="term" value="F:protein serine/threonine kinase activity"/>
    <property type="evidence" value="ECO:0007669"/>
    <property type="project" value="UniProtKB-KW"/>
</dbReference>
<dbReference type="InterPro" id="IPR000719">
    <property type="entry name" value="Prot_kinase_dom"/>
</dbReference>
<keyword evidence="6 7" id="KW-0067">ATP-binding</keyword>
<dbReference type="PROSITE" id="PS50011">
    <property type="entry name" value="PROTEIN_KINASE_DOM"/>
    <property type="match status" value="1"/>
</dbReference>
<dbReference type="STRING" id="1817760.A2151_07760"/>
<name>A0A1F6TK60_9PROT</name>
<dbReference type="PANTHER" id="PTHR43289">
    <property type="entry name" value="MITOGEN-ACTIVATED PROTEIN KINASE KINASE KINASE 20-RELATED"/>
    <property type="match status" value="1"/>
</dbReference>
<feature type="binding site" evidence="7">
    <location>
        <position position="608"/>
    </location>
    <ligand>
        <name>ATP</name>
        <dbReference type="ChEBI" id="CHEBI:30616"/>
    </ligand>
</feature>
<gene>
    <name evidence="10" type="ORF">A2151_07760</name>
</gene>
<dbReference type="CDD" id="cd14014">
    <property type="entry name" value="STKc_PknB_like"/>
    <property type="match status" value="1"/>
</dbReference>
<sequence length="854" mass="93785">MKKTGFYKNDWFIALLIGLAFSAAILGGAPLLSKLEYLAYDAGVRMTPRAATAAENLAIIEIDDTSIDRIGRWPWPRSVLADMVERLARAEVRAVGLLIFLTEPQVDQGLTYIRNLRSYMQTAALNKTAKREAHEIRQMLEQAERDLDVDGALTRALPAARNLYLPMFATIGTPLGKPDSKLPDYVRRSRLTKIVAPAGGAAPVALAESVLPPLAQFGEQVAGIGHLASRADADGGTRTAQLVLDYDGDYYAALPLLLAAAHLNLGPGDIALEPNEGLRLGRLVIHTNPRMQMYTGFYPWRNGEKPFRAYSFYDVLSEKVPVTVFKNKIVLIGSTASGLGDSYVTPITTSESGPMSGPELTANVTASILNQDFYTRPGWAPWAELGVLLAVTLYLMFAMPRLGALTAANISGALLAGLIASEIYLLAAEKLWLHQVSPGLLLLFGHLALTTKRYLLTERLKTEAETDSAQNNRMLGLSFQSQGQLDMAMDKFRKLPVDESVLELIYNLALDFERKRQFHKAAAAYDYVVGHDPQFRDVAERKKRSLQMESTIVLGGKAAAPGGTMILEGVDQKPTLGRYQIEKELGKGAMGTVYLGRDPKINRVVAIKTMALSAEFEASELKEVKERFFREAETAGRLNHPNIVTMYDAGEEQDLAYIAMEFLQGKDLTQYIGPDKPRPIPWVINVVARVADALAYAHKNDVVHRDIKPANIMYNEADDSIKVTDFGIARITAASKTKTGVVLGTPSYMSPEQLAGKHVDGRSDLFSLGAMLYEMLAGKPPFTGDSLATLMFCIVNEKHPDIKAVRPDTPPCLRAIIDRALQKDAEKRYQTGDEFRQDLLKCLSKLPATDAKAP</sequence>
<evidence type="ECO:0000256" key="5">
    <source>
        <dbReference type="ARBA" id="ARBA00022777"/>
    </source>
</evidence>
<dbReference type="Gene3D" id="1.10.510.10">
    <property type="entry name" value="Transferase(Phosphotransferase) domain 1"/>
    <property type="match status" value="1"/>
</dbReference>
<keyword evidence="8" id="KW-0472">Membrane</keyword>
<dbReference type="SMART" id="SM01080">
    <property type="entry name" value="CHASE2"/>
    <property type="match status" value="1"/>
</dbReference>
<evidence type="ECO:0000256" key="8">
    <source>
        <dbReference type="SAM" id="Phobius"/>
    </source>
</evidence>
<feature type="domain" description="Protein kinase" evidence="9">
    <location>
        <begin position="579"/>
        <end position="840"/>
    </location>
</feature>
<dbReference type="EC" id="2.7.11.1" evidence="1"/>
<keyword evidence="5" id="KW-0418">Kinase</keyword>
<feature type="transmembrane region" description="Helical" evidence="8">
    <location>
        <begin position="379"/>
        <end position="397"/>
    </location>
</feature>
<evidence type="ECO:0000313" key="11">
    <source>
        <dbReference type="Proteomes" id="UP000178885"/>
    </source>
</evidence>
<protein>
    <recommendedName>
        <fullName evidence="1">non-specific serine/threonine protein kinase</fullName>
        <ecNumber evidence="1">2.7.11.1</ecNumber>
    </recommendedName>
</protein>
<dbReference type="SMART" id="SM00220">
    <property type="entry name" value="S_TKc"/>
    <property type="match status" value="1"/>
</dbReference>
<evidence type="ECO:0000256" key="1">
    <source>
        <dbReference type="ARBA" id="ARBA00012513"/>
    </source>
</evidence>
<dbReference type="FunFam" id="1.10.510.10:FF:000021">
    <property type="entry name" value="Serine/threonine protein kinase"/>
    <property type="match status" value="1"/>
</dbReference>
<dbReference type="SUPFAM" id="SSF56112">
    <property type="entry name" value="Protein kinase-like (PK-like)"/>
    <property type="match status" value="1"/>
</dbReference>
<dbReference type="InterPro" id="IPR011009">
    <property type="entry name" value="Kinase-like_dom_sf"/>
</dbReference>
<dbReference type="Pfam" id="PF00069">
    <property type="entry name" value="Pkinase"/>
    <property type="match status" value="1"/>
</dbReference>
<dbReference type="InterPro" id="IPR017441">
    <property type="entry name" value="Protein_kinase_ATP_BS"/>
</dbReference>
<dbReference type="PROSITE" id="PS00107">
    <property type="entry name" value="PROTEIN_KINASE_ATP"/>
    <property type="match status" value="1"/>
</dbReference>
<dbReference type="InterPro" id="IPR008271">
    <property type="entry name" value="Ser/Thr_kinase_AS"/>
</dbReference>
<dbReference type="Gene3D" id="3.30.200.20">
    <property type="entry name" value="Phosphorylase Kinase, domain 1"/>
    <property type="match status" value="1"/>
</dbReference>
<dbReference type="InterPro" id="IPR011990">
    <property type="entry name" value="TPR-like_helical_dom_sf"/>
</dbReference>
<comment type="caution">
    <text evidence="10">The sequence shown here is derived from an EMBL/GenBank/DDBJ whole genome shotgun (WGS) entry which is preliminary data.</text>
</comment>
<keyword evidence="8" id="KW-0812">Transmembrane</keyword>
<evidence type="ECO:0000313" key="10">
    <source>
        <dbReference type="EMBL" id="OGI45514.1"/>
    </source>
</evidence>
<dbReference type="GO" id="GO:0005524">
    <property type="term" value="F:ATP binding"/>
    <property type="evidence" value="ECO:0007669"/>
    <property type="project" value="UniProtKB-UniRule"/>
</dbReference>
<feature type="transmembrane region" description="Helical" evidence="8">
    <location>
        <begin position="12"/>
        <end position="32"/>
    </location>
</feature>
<keyword evidence="2" id="KW-0723">Serine/threonine-protein kinase</keyword>
<evidence type="ECO:0000256" key="2">
    <source>
        <dbReference type="ARBA" id="ARBA00022527"/>
    </source>
</evidence>
<dbReference type="PANTHER" id="PTHR43289:SF6">
    <property type="entry name" value="SERINE_THREONINE-PROTEIN KINASE NEKL-3"/>
    <property type="match status" value="1"/>
</dbReference>
<organism evidence="10 11">
    <name type="scientific">Candidatus Muproteobacteria bacterium RBG_16_65_34</name>
    <dbReference type="NCBI Taxonomy" id="1817760"/>
    <lineage>
        <taxon>Bacteria</taxon>
        <taxon>Pseudomonadati</taxon>
        <taxon>Pseudomonadota</taxon>
        <taxon>Candidatus Muproteobacteria</taxon>
    </lineage>
</organism>